<dbReference type="Proteomes" id="UP000664835">
    <property type="component" value="Unassembled WGS sequence"/>
</dbReference>
<dbReference type="SUPFAM" id="SSF53850">
    <property type="entry name" value="Periplasmic binding protein-like II"/>
    <property type="match status" value="1"/>
</dbReference>
<name>A0ABS3Q2M4_9GAMM</name>
<feature type="chain" id="PRO_5047251112" evidence="1">
    <location>
        <begin position="29"/>
        <end position="292"/>
    </location>
</feature>
<keyword evidence="1" id="KW-0732">Signal</keyword>
<comment type="caution">
    <text evidence="2">The sequence shown here is derived from an EMBL/GenBank/DDBJ whole genome shotgun (WGS) entry which is preliminary data.</text>
</comment>
<organism evidence="2 3">
    <name type="scientific">Thiomicrorhabdus marina</name>
    <dbReference type="NCBI Taxonomy" id="2818442"/>
    <lineage>
        <taxon>Bacteria</taxon>
        <taxon>Pseudomonadati</taxon>
        <taxon>Pseudomonadota</taxon>
        <taxon>Gammaproteobacteria</taxon>
        <taxon>Thiotrichales</taxon>
        <taxon>Piscirickettsiaceae</taxon>
        <taxon>Thiomicrorhabdus</taxon>
    </lineage>
</organism>
<dbReference type="EMBL" id="JAGETV010000003">
    <property type="protein sequence ID" value="MBO1926569.1"/>
    <property type="molecule type" value="Genomic_DNA"/>
</dbReference>
<dbReference type="Pfam" id="PF12974">
    <property type="entry name" value="Phosphonate-bd"/>
    <property type="match status" value="1"/>
</dbReference>
<accession>A0ABS3Q2M4</accession>
<dbReference type="PANTHER" id="PTHR30024:SF17">
    <property type="entry name" value="SOLUTE-BINDING PROTEIN FAMILY 3_N-TERMINAL DOMAIN-CONTAINING PROTEIN"/>
    <property type="match status" value="1"/>
</dbReference>
<dbReference type="RefSeq" id="WP_208147830.1">
    <property type="nucleotide sequence ID" value="NZ_JAGETV010000003.1"/>
</dbReference>
<sequence>MTHPLFRKLSSALFLVMLIAGFGQPSRASESVSMALFPYATPAHLIKAHQPLKERFSQTLQAPIHLVSARDFASFSDAIRAGQYDIILGAPHMGRLAELTDQYQWLGFTSNHSYAVIVTHRNHQGKTLKDFKGQQIILPPRSAIVNYLSRQALQQAGIRPDIDIEIIETSSHQSAMLAAISDIYPLAGFGKPVWEDFNPEGKENLLKLFQSKSFPGFALMANKRLGQEKIAKLRKAFLSFAKTDAGKRYFSEQGLHNSRPETPQDMLQLDAFLLELGMLNTEQRARLEQSKP</sequence>
<gene>
    <name evidence="2" type="ORF">J3998_03185</name>
</gene>
<evidence type="ECO:0000313" key="3">
    <source>
        <dbReference type="Proteomes" id="UP000664835"/>
    </source>
</evidence>
<protein>
    <submittedName>
        <fullName evidence="2">Phosphate/phosphite/phosphonate ABC transporter substrate-binding protein</fullName>
    </submittedName>
</protein>
<evidence type="ECO:0000256" key="1">
    <source>
        <dbReference type="SAM" id="SignalP"/>
    </source>
</evidence>
<proteinExistence type="predicted"/>
<feature type="signal peptide" evidence="1">
    <location>
        <begin position="1"/>
        <end position="28"/>
    </location>
</feature>
<dbReference type="Gene3D" id="3.40.190.10">
    <property type="entry name" value="Periplasmic binding protein-like II"/>
    <property type="match status" value="2"/>
</dbReference>
<evidence type="ECO:0000313" key="2">
    <source>
        <dbReference type="EMBL" id="MBO1926569.1"/>
    </source>
</evidence>
<dbReference type="PANTHER" id="PTHR30024">
    <property type="entry name" value="ALIPHATIC SULFONATES-BINDING PROTEIN-RELATED"/>
    <property type="match status" value="1"/>
</dbReference>
<keyword evidence="3" id="KW-1185">Reference proteome</keyword>
<reference evidence="2 3" key="1">
    <citation type="submission" date="2021-03" db="EMBL/GenBank/DDBJ databases">
        <title>Thiomicrorhabdus sp.nov.,novel sulfur-oxidizing bacteria isolated from coastal sediment.</title>
        <authorList>
            <person name="Liu X."/>
        </authorList>
    </citation>
    <scope>NUCLEOTIDE SEQUENCE [LARGE SCALE GENOMIC DNA]</scope>
    <source>
        <strain evidence="2 3">6S2-11</strain>
    </source>
</reference>